<gene>
    <name evidence="12" type="ORF">CJ305_11480</name>
</gene>
<dbReference type="InterPro" id="IPR009057">
    <property type="entry name" value="Homeodomain-like_sf"/>
</dbReference>
<evidence type="ECO:0000256" key="7">
    <source>
        <dbReference type="ARBA" id="ARBA00023163"/>
    </source>
</evidence>
<reference evidence="12 13" key="1">
    <citation type="submission" date="2017-08" db="EMBL/GenBank/DDBJ databases">
        <title>The whole genome shortgun sequences of strain Leeuwenhoekiella nanhaiensis G18 from the South China Sea.</title>
        <authorList>
            <person name="Liu Q."/>
        </authorList>
    </citation>
    <scope>NUCLEOTIDE SEQUENCE [LARGE SCALE GENOMIC DNA]</scope>
    <source>
        <strain evidence="12 13">G18</strain>
    </source>
</reference>
<dbReference type="Pfam" id="PF12833">
    <property type="entry name" value="HTH_18"/>
    <property type="match status" value="1"/>
</dbReference>
<feature type="domain" description="Histidine kinase" evidence="10">
    <location>
        <begin position="850"/>
        <end position="1074"/>
    </location>
</feature>
<dbReference type="Gene3D" id="1.10.287.130">
    <property type="match status" value="1"/>
</dbReference>
<dbReference type="Pfam" id="PF00072">
    <property type="entry name" value="Response_reg"/>
    <property type="match status" value="1"/>
</dbReference>
<dbReference type="SMART" id="SM00448">
    <property type="entry name" value="REC"/>
    <property type="match status" value="1"/>
</dbReference>
<protein>
    <recommendedName>
        <fullName evidence="2">histidine kinase</fullName>
        <ecNumber evidence="2">2.7.13.3</ecNumber>
    </recommendedName>
</protein>
<dbReference type="SUPFAM" id="SSF52172">
    <property type="entry name" value="CheY-like"/>
    <property type="match status" value="1"/>
</dbReference>
<organism evidence="12 13">
    <name type="scientific">Leeuwenhoekiella nanhaiensis</name>
    <dbReference type="NCBI Taxonomy" id="1655491"/>
    <lineage>
        <taxon>Bacteria</taxon>
        <taxon>Pseudomonadati</taxon>
        <taxon>Bacteroidota</taxon>
        <taxon>Flavobacteriia</taxon>
        <taxon>Flavobacteriales</taxon>
        <taxon>Flavobacteriaceae</taxon>
        <taxon>Leeuwenhoekiella</taxon>
    </lineage>
</organism>
<dbReference type="InterPro" id="IPR003594">
    <property type="entry name" value="HATPase_dom"/>
</dbReference>
<dbReference type="CDD" id="cd00082">
    <property type="entry name" value="HisKA"/>
    <property type="match status" value="1"/>
</dbReference>
<keyword evidence="13" id="KW-1185">Reference proteome</keyword>
<keyword evidence="6" id="KW-0238">DNA-binding</keyword>
<evidence type="ECO:0000256" key="6">
    <source>
        <dbReference type="ARBA" id="ARBA00023125"/>
    </source>
</evidence>
<dbReference type="PROSITE" id="PS00041">
    <property type="entry name" value="HTH_ARAC_FAMILY_1"/>
    <property type="match status" value="1"/>
</dbReference>
<evidence type="ECO:0000256" key="4">
    <source>
        <dbReference type="ARBA" id="ARBA00023012"/>
    </source>
</evidence>
<comment type="caution">
    <text evidence="12">The sequence shown here is derived from an EMBL/GenBank/DDBJ whole genome shotgun (WGS) entry which is preliminary data.</text>
</comment>
<evidence type="ECO:0000313" key="12">
    <source>
        <dbReference type="EMBL" id="PHQ29218.1"/>
    </source>
</evidence>
<evidence type="ECO:0000259" key="11">
    <source>
        <dbReference type="PROSITE" id="PS50110"/>
    </source>
</evidence>
<dbReference type="PANTHER" id="PTHR43547:SF2">
    <property type="entry name" value="HYBRID SIGNAL TRANSDUCTION HISTIDINE KINASE C"/>
    <property type="match status" value="1"/>
</dbReference>
<evidence type="ECO:0000313" key="13">
    <source>
        <dbReference type="Proteomes" id="UP000229433"/>
    </source>
</evidence>
<evidence type="ECO:0000256" key="1">
    <source>
        <dbReference type="ARBA" id="ARBA00000085"/>
    </source>
</evidence>
<feature type="modified residue" description="4-aspartylphosphate" evidence="8">
    <location>
        <position position="1161"/>
    </location>
</feature>
<dbReference type="GO" id="GO:0003700">
    <property type="term" value="F:DNA-binding transcription factor activity"/>
    <property type="evidence" value="ECO:0007669"/>
    <property type="project" value="InterPro"/>
</dbReference>
<keyword evidence="7" id="KW-0804">Transcription</keyword>
<dbReference type="InterPro" id="IPR036890">
    <property type="entry name" value="HATPase_C_sf"/>
</dbReference>
<dbReference type="PROSITE" id="PS50110">
    <property type="entry name" value="RESPONSE_REGULATORY"/>
    <property type="match status" value="1"/>
</dbReference>
<dbReference type="SUPFAM" id="SSF55874">
    <property type="entry name" value="ATPase domain of HSP90 chaperone/DNA topoisomerase II/histidine kinase"/>
    <property type="match status" value="1"/>
</dbReference>
<dbReference type="SMART" id="SM00388">
    <property type="entry name" value="HisKA"/>
    <property type="match status" value="1"/>
</dbReference>
<dbReference type="SMART" id="SM00387">
    <property type="entry name" value="HATPase_c"/>
    <property type="match status" value="1"/>
</dbReference>
<dbReference type="InterPro" id="IPR013783">
    <property type="entry name" value="Ig-like_fold"/>
</dbReference>
<dbReference type="Gene3D" id="2.60.40.10">
    <property type="entry name" value="Immunoglobulins"/>
    <property type="match status" value="1"/>
</dbReference>
<dbReference type="GO" id="GO:0043565">
    <property type="term" value="F:sequence-specific DNA binding"/>
    <property type="evidence" value="ECO:0007669"/>
    <property type="project" value="InterPro"/>
</dbReference>
<dbReference type="CDD" id="cd17574">
    <property type="entry name" value="REC_OmpR"/>
    <property type="match status" value="1"/>
</dbReference>
<dbReference type="Gene3D" id="1.10.10.60">
    <property type="entry name" value="Homeodomain-like"/>
    <property type="match status" value="1"/>
</dbReference>
<dbReference type="InterPro" id="IPR011006">
    <property type="entry name" value="CheY-like_superfamily"/>
</dbReference>
<dbReference type="InterPro" id="IPR011110">
    <property type="entry name" value="Reg_prop"/>
</dbReference>
<dbReference type="PRINTS" id="PR00344">
    <property type="entry name" value="BCTRLSENSOR"/>
</dbReference>
<dbReference type="SMART" id="SM00342">
    <property type="entry name" value="HTH_ARAC"/>
    <property type="match status" value="1"/>
</dbReference>
<evidence type="ECO:0000259" key="9">
    <source>
        <dbReference type="PROSITE" id="PS01124"/>
    </source>
</evidence>
<dbReference type="InterPro" id="IPR018062">
    <property type="entry name" value="HTH_AraC-typ_CS"/>
</dbReference>
<evidence type="ECO:0000259" key="10">
    <source>
        <dbReference type="PROSITE" id="PS50109"/>
    </source>
</evidence>
<dbReference type="Gene3D" id="2.130.10.10">
    <property type="entry name" value="YVTN repeat-like/Quinoprotein amine dehydrogenase"/>
    <property type="match status" value="2"/>
</dbReference>
<evidence type="ECO:0000256" key="8">
    <source>
        <dbReference type="PROSITE-ProRule" id="PRU00169"/>
    </source>
</evidence>
<name>A0A2G1VR17_9FLAO</name>
<dbReference type="Pfam" id="PF00512">
    <property type="entry name" value="HisKA"/>
    <property type="match status" value="1"/>
</dbReference>
<evidence type="ECO:0000256" key="2">
    <source>
        <dbReference type="ARBA" id="ARBA00012438"/>
    </source>
</evidence>
<dbReference type="InterPro" id="IPR003661">
    <property type="entry name" value="HisK_dim/P_dom"/>
</dbReference>
<dbReference type="OrthoDB" id="9809670at2"/>
<feature type="domain" description="HTH araC/xylS-type" evidence="9">
    <location>
        <begin position="1262"/>
        <end position="1361"/>
    </location>
</feature>
<proteinExistence type="predicted"/>
<dbReference type="InterPro" id="IPR004358">
    <property type="entry name" value="Sig_transdc_His_kin-like_C"/>
</dbReference>
<keyword evidence="4" id="KW-0902">Two-component regulatory system</keyword>
<dbReference type="InterPro" id="IPR018060">
    <property type="entry name" value="HTH_AraC"/>
</dbReference>
<dbReference type="EMBL" id="NQXA01000008">
    <property type="protein sequence ID" value="PHQ29218.1"/>
    <property type="molecule type" value="Genomic_DNA"/>
</dbReference>
<sequence length="1365" mass="155146">MNIGLQSALKHHKLFILNLRVKFFILLHVLFVLSLSAQNGRIFSSDSELSSSLINAIYQDHKGYVWIATEDGLNKYDGAKFVTYKKNAQDSTSLLNNYVKSIFEDDKNNLYFGFFNGLQIYDHATDSFKQIPLSINEEYTYDAHVTNITQRKTGEILIGTSGRGVFRLQKNGDDFLAENLPNFLPTAFVDHIFQDSKHKLWFITPESGLYVVNPNNTVTPYFQRDSVRASLSAIGEDQEGNIYAASYTQGLFKLNPNRSAFEAIPNTKHLVIHSLYLNSENEMLVGTDGDGLFRFDPDTQTLSPYPIMVSSFDSSKSKVHDIIEDDSGNTWLGLYQKGVVLLPKKINNFNYIGYESSELDIIGSNCVMAVFKDSEGVLWVGTDGDGLYAISPENEVIRHYKDQNYLGSKLNTVVSIFEDSRNTIWIGTYLNGLAKIEENTDQIQFVNNLVDELGNPVKSIYTIVEDDGDNLWLGSMGSGLFKLNLKTNAITSCNVEIADGPEGPKFFNNKWINNLLLDRSRGILYVASYDGISQFDLTDQKFITYKNGIRKFDGEIIYTIHTDADDNLWLGTANGLKKTDRDFQLLAHYTIEDGLPNNTICAIEQDSNGMLWVSTNHGISEFNPTKKTFLNYYFNDGLQGNEFSKNASYLYQENQLIFGGMNGITYFNPQTIVDTEKRPEIYIIDIYLQNTPVRKGMKSGSYEILDKAIIEADTINLAYRDNSFSIEFSSMEYRNPNRISYAYSVNDGPWINLTPGVNTVAFDNLEAGTYNFKLRAKDYDQFSEIRNFTAIIHPLWYLSTTAKLIYFLLFVIVTAIVIYELKQRQESKNRLREYQKSKQINEAKLQFLTNISHDIRTPLTMVINPLKKLLRNDEDPVRRKSYETMMRNTDRIYHLANQLLDVRKIDSGQLELHFERVELVKYIADICAIFEDQIEAKQIQFEFKHQMDELFAWVDPNYFDKIIQNLVANSLKFVSKGGSIEVLLETKPHQEQANHPGFFEVSVIDDGIGIKKGMEKFVFDRFYQIKATPHNLEGTGIGLNLTRSIAELHHGTIYAENNESGKGCKFVTRIPLGDAHLKPHQLYQGELKMTASEDIVEPLAAHNGKEISSTGHKILVVDDDLEIRKYIKRELAQSFSIDLATNGKEALSYILKENPDLVISDIMMPEMDGLELCKRIKKNININHIPVILLTAKSTQERNLESLNLGADAYIPKPFDVAILQKTALNLIQNRKLLKNNYDGSQLQEDKVKQIELESSDEILLKKVMGYINENMDNPNLNVEMIANAVGISRVHLYRKLKELTNQSASDLMKNVRLKQAADLLASKSISVAEVAYAVGFSNLSTFSTSFKNLYGIPPKKYQETHLKE</sequence>
<evidence type="ECO:0000256" key="5">
    <source>
        <dbReference type="ARBA" id="ARBA00023015"/>
    </source>
</evidence>
<dbReference type="CDD" id="cd00075">
    <property type="entry name" value="HATPase"/>
    <property type="match status" value="1"/>
</dbReference>
<dbReference type="FunFam" id="3.40.50.2300:FF:000001">
    <property type="entry name" value="DNA-binding response regulator PhoB"/>
    <property type="match status" value="1"/>
</dbReference>
<dbReference type="EC" id="2.7.13.3" evidence="2"/>
<feature type="domain" description="Response regulatory" evidence="11">
    <location>
        <begin position="1113"/>
        <end position="1228"/>
    </location>
</feature>
<dbReference type="Gene3D" id="3.30.565.10">
    <property type="entry name" value="Histidine kinase-like ATPase, C-terminal domain"/>
    <property type="match status" value="1"/>
</dbReference>
<dbReference type="InterPro" id="IPR001789">
    <property type="entry name" value="Sig_transdc_resp-reg_receiver"/>
</dbReference>
<dbReference type="InterPro" id="IPR005467">
    <property type="entry name" value="His_kinase_dom"/>
</dbReference>
<dbReference type="PANTHER" id="PTHR43547">
    <property type="entry name" value="TWO-COMPONENT HISTIDINE KINASE"/>
    <property type="match status" value="1"/>
</dbReference>
<dbReference type="GO" id="GO:0000155">
    <property type="term" value="F:phosphorelay sensor kinase activity"/>
    <property type="evidence" value="ECO:0007669"/>
    <property type="project" value="InterPro"/>
</dbReference>
<dbReference type="PROSITE" id="PS50109">
    <property type="entry name" value="HIS_KIN"/>
    <property type="match status" value="1"/>
</dbReference>
<dbReference type="SUPFAM" id="SSF47384">
    <property type="entry name" value="Homodimeric domain of signal transducing histidine kinase"/>
    <property type="match status" value="1"/>
</dbReference>
<dbReference type="SUPFAM" id="SSF46689">
    <property type="entry name" value="Homeodomain-like"/>
    <property type="match status" value="1"/>
</dbReference>
<dbReference type="Pfam" id="PF07494">
    <property type="entry name" value="Reg_prop"/>
    <property type="match status" value="4"/>
</dbReference>
<dbReference type="Gene3D" id="3.40.50.2300">
    <property type="match status" value="1"/>
</dbReference>
<dbReference type="SUPFAM" id="SSF63829">
    <property type="entry name" value="Calcium-dependent phosphotriesterase"/>
    <property type="match status" value="2"/>
</dbReference>
<dbReference type="InterPro" id="IPR036097">
    <property type="entry name" value="HisK_dim/P_sf"/>
</dbReference>
<dbReference type="CDD" id="cd00146">
    <property type="entry name" value="PKD"/>
    <property type="match status" value="1"/>
</dbReference>
<keyword evidence="5" id="KW-0805">Transcription regulation</keyword>
<dbReference type="PROSITE" id="PS01124">
    <property type="entry name" value="HTH_ARAC_FAMILY_2"/>
    <property type="match status" value="1"/>
</dbReference>
<dbReference type="Pfam" id="PF02518">
    <property type="entry name" value="HATPase_c"/>
    <property type="match status" value="1"/>
</dbReference>
<accession>A0A2G1VR17</accession>
<keyword evidence="3 8" id="KW-0597">Phosphoprotein</keyword>
<evidence type="ECO:0000256" key="3">
    <source>
        <dbReference type="ARBA" id="ARBA00022553"/>
    </source>
</evidence>
<dbReference type="InterPro" id="IPR015943">
    <property type="entry name" value="WD40/YVTN_repeat-like_dom_sf"/>
</dbReference>
<dbReference type="Proteomes" id="UP000229433">
    <property type="component" value="Unassembled WGS sequence"/>
</dbReference>
<comment type="catalytic activity">
    <reaction evidence="1">
        <text>ATP + protein L-histidine = ADP + protein N-phospho-L-histidine.</text>
        <dbReference type="EC" id="2.7.13.3"/>
    </reaction>
</comment>